<dbReference type="AlphaFoldDB" id="A0ABD2BFI8"/>
<comment type="caution">
    <text evidence="1">The sequence shown here is derived from an EMBL/GenBank/DDBJ whole genome shotgun (WGS) entry which is preliminary data.</text>
</comment>
<evidence type="ECO:0000313" key="2">
    <source>
        <dbReference type="Proteomes" id="UP001607303"/>
    </source>
</evidence>
<dbReference type="Proteomes" id="UP001607303">
    <property type="component" value="Unassembled WGS sequence"/>
</dbReference>
<accession>A0ABD2BFI8</accession>
<evidence type="ECO:0000313" key="1">
    <source>
        <dbReference type="EMBL" id="KAL2731503.1"/>
    </source>
</evidence>
<sequence length="162" mass="18392">MQTNTSSGRTKFEEKQEGILTLKVRSSKIKSLEFIGKSNMARRHSGGPLVTARKSIESIIGGIVDMGYRWHAESRARIEDGILRATPSNRCDFWKGQSGCFLPRVVLVRATMNDDWELLVGGLLSENLQTSWTSEEIVRFDLIEKNRCDVIRFFALRNTVNL</sequence>
<reference evidence="1 2" key="1">
    <citation type="journal article" date="2024" name="Ann. Entomol. Soc. Am.">
        <title>Genomic analyses of the southern and eastern yellowjacket wasps (Hymenoptera: Vespidae) reveal evolutionary signatures of social life.</title>
        <authorList>
            <person name="Catto M.A."/>
            <person name="Caine P.B."/>
            <person name="Orr S.E."/>
            <person name="Hunt B.G."/>
            <person name="Goodisman M.A.D."/>
        </authorList>
    </citation>
    <scope>NUCLEOTIDE SEQUENCE [LARGE SCALE GENOMIC DNA]</scope>
    <source>
        <strain evidence="1">232</strain>
        <tissue evidence="1">Head and thorax</tissue>
    </source>
</reference>
<name>A0ABD2BFI8_VESMC</name>
<protein>
    <submittedName>
        <fullName evidence="1">Uncharacterized protein</fullName>
    </submittedName>
</protein>
<proteinExistence type="predicted"/>
<organism evidence="1 2">
    <name type="scientific">Vespula maculifrons</name>
    <name type="common">Eastern yellow jacket</name>
    <name type="synonym">Wasp</name>
    <dbReference type="NCBI Taxonomy" id="7453"/>
    <lineage>
        <taxon>Eukaryota</taxon>
        <taxon>Metazoa</taxon>
        <taxon>Ecdysozoa</taxon>
        <taxon>Arthropoda</taxon>
        <taxon>Hexapoda</taxon>
        <taxon>Insecta</taxon>
        <taxon>Pterygota</taxon>
        <taxon>Neoptera</taxon>
        <taxon>Endopterygota</taxon>
        <taxon>Hymenoptera</taxon>
        <taxon>Apocrita</taxon>
        <taxon>Aculeata</taxon>
        <taxon>Vespoidea</taxon>
        <taxon>Vespidae</taxon>
        <taxon>Vespinae</taxon>
        <taxon>Vespula</taxon>
    </lineage>
</organism>
<dbReference type="EMBL" id="JAYRBN010000076">
    <property type="protein sequence ID" value="KAL2731503.1"/>
    <property type="molecule type" value="Genomic_DNA"/>
</dbReference>
<keyword evidence="2" id="KW-1185">Reference proteome</keyword>
<gene>
    <name evidence="1" type="ORF">V1477_015326</name>
</gene>